<comment type="similarity">
    <text evidence="2">Belongs to the metallo-beta-lactamase superfamily. Glyoxalase II family.</text>
</comment>
<keyword evidence="5" id="KW-0862">Zinc</keyword>
<dbReference type="GeneID" id="116307411"/>
<dbReference type="InterPro" id="IPR017782">
    <property type="entry name" value="Hydroxyacylglutathione_Hdrlase"/>
</dbReference>
<keyword evidence="7" id="KW-1185">Reference proteome</keyword>
<dbReference type="GO" id="GO:0046872">
    <property type="term" value="F:metal ion binding"/>
    <property type="evidence" value="ECO:0007669"/>
    <property type="project" value="UniProtKB-KW"/>
</dbReference>
<dbReference type="PANTHER" id="PTHR11935">
    <property type="entry name" value="BETA LACTAMASE DOMAIN"/>
    <property type="match status" value="1"/>
</dbReference>
<dbReference type="PANTHER" id="PTHR11935:SF116">
    <property type="entry name" value="HYDROLASE PNKD-RELATED"/>
    <property type="match status" value="1"/>
</dbReference>
<dbReference type="GO" id="GO:0004416">
    <property type="term" value="F:hydroxyacylglutathione hydrolase activity"/>
    <property type="evidence" value="ECO:0007669"/>
    <property type="project" value="InterPro"/>
</dbReference>
<dbReference type="RefSeq" id="XP_031573519.1">
    <property type="nucleotide sequence ID" value="XM_031717659.1"/>
</dbReference>
<evidence type="ECO:0000256" key="5">
    <source>
        <dbReference type="ARBA" id="ARBA00022833"/>
    </source>
</evidence>
<organism evidence="7 8">
    <name type="scientific">Actinia tenebrosa</name>
    <name type="common">Australian red waratah sea anemone</name>
    <dbReference type="NCBI Taxonomy" id="6105"/>
    <lineage>
        <taxon>Eukaryota</taxon>
        <taxon>Metazoa</taxon>
        <taxon>Cnidaria</taxon>
        <taxon>Anthozoa</taxon>
        <taxon>Hexacorallia</taxon>
        <taxon>Actiniaria</taxon>
        <taxon>Actiniidae</taxon>
        <taxon>Actinia</taxon>
    </lineage>
</organism>
<keyword evidence="4 8" id="KW-0378">Hydrolase</keyword>
<evidence type="ECO:0000259" key="6">
    <source>
        <dbReference type="SMART" id="SM00849"/>
    </source>
</evidence>
<dbReference type="GO" id="GO:0019243">
    <property type="term" value="P:methylglyoxal catabolic process to D-lactate via S-lactoyl-glutathione"/>
    <property type="evidence" value="ECO:0007669"/>
    <property type="project" value="InterPro"/>
</dbReference>
<protein>
    <submittedName>
        <fullName evidence="8">Probable hydrolase PNKD</fullName>
    </submittedName>
</protein>
<dbReference type="InParanoid" id="A0A6P8J1W2"/>
<dbReference type="Gene3D" id="3.60.15.10">
    <property type="entry name" value="Ribonuclease Z/Hydroxyacylglutathione hydrolase-like"/>
    <property type="match status" value="1"/>
</dbReference>
<feature type="domain" description="Metallo-beta-lactamase" evidence="6">
    <location>
        <begin position="81"/>
        <end position="243"/>
    </location>
</feature>
<dbReference type="GO" id="GO:0005739">
    <property type="term" value="C:mitochondrion"/>
    <property type="evidence" value="ECO:0007669"/>
    <property type="project" value="TreeGrafter"/>
</dbReference>
<dbReference type="InterPro" id="IPR035680">
    <property type="entry name" value="Clx_II_MBL"/>
</dbReference>
<evidence type="ECO:0000256" key="1">
    <source>
        <dbReference type="ARBA" id="ARBA00001947"/>
    </source>
</evidence>
<reference evidence="8" key="1">
    <citation type="submission" date="2025-08" db="UniProtKB">
        <authorList>
            <consortium name="RefSeq"/>
        </authorList>
    </citation>
    <scope>IDENTIFICATION</scope>
    <source>
        <tissue evidence="8">Tentacle</tissue>
    </source>
</reference>
<dbReference type="NCBIfam" id="TIGR03413">
    <property type="entry name" value="GSH_gloB"/>
    <property type="match status" value="1"/>
</dbReference>
<dbReference type="Proteomes" id="UP000515163">
    <property type="component" value="Unplaced"/>
</dbReference>
<dbReference type="Pfam" id="PF00753">
    <property type="entry name" value="Lactamase_B"/>
    <property type="match status" value="1"/>
</dbReference>
<accession>A0A6P8J1W2</accession>
<comment type="cofactor">
    <cofactor evidence="1">
        <name>Zn(2+)</name>
        <dbReference type="ChEBI" id="CHEBI:29105"/>
    </cofactor>
</comment>
<proteinExistence type="inferred from homology"/>
<dbReference type="KEGG" id="aten:116307411"/>
<sequence>MIILLAIPVAVFLAYKLLKWFPMTSTLFRIVYTLYTKTPLGYLFHLHQLNQYKSSHDQPHSNVTAWTCNGIKIIPIAICYDNYSYLIISLGNKQAVLVDPSDPDTIKEVVARENVKLEAILTTHKHWDHSGGNRALQAHFPGIAIYGSPIDNIPSLTHPVEDNDVIRTGSIKFTAIFTPGHTLGHTVYLLDGAPFDVPDSLFSGDLLFLSGCGQIFEGQPSEMLHSLQMISVLKDNTLLWPGHEYAAKNLMFALTIEPNNPFIRSKLDSVLALRTNKCNTCPSTIGEEKSYNPFLRTHITDVISAVGLDVLPPEQNENLHASVLKALRERKNNFK</sequence>
<keyword evidence="3" id="KW-0479">Metal-binding</keyword>
<evidence type="ECO:0000313" key="8">
    <source>
        <dbReference type="RefSeq" id="XP_031573519.1"/>
    </source>
</evidence>
<dbReference type="InterPro" id="IPR032282">
    <property type="entry name" value="HAGH_C"/>
</dbReference>
<evidence type="ECO:0000313" key="7">
    <source>
        <dbReference type="Proteomes" id="UP000515163"/>
    </source>
</evidence>
<dbReference type="SUPFAM" id="SSF56281">
    <property type="entry name" value="Metallo-hydrolase/oxidoreductase"/>
    <property type="match status" value="1"/>
</dbReference>
<dbReference type="SMART" id="SM00849">
    <property type="entry name" value="Lactamase_B"/>
    <property type="match status" value="1"/>
</dbReference>
<evidence type="ECO:0000256" key="2">
    <source>
        <dbReference type="ARBA" id="ARBA00006759"/>
    </source>
</evidence>
<gene>
    <name evidence="8" type="primary">LOC116307411</name>
</gene>
<dbReference type="InterPro" id="IPR001279">
    <property type="entry name" value="Metallo-B-lactamas"/>
</dbReference>
<dbReference type="FunCoup" id="A0A6P8J1W2">
    <property type="interactions" value="359"/>
</dbReference>
<dbReference type="Pfam" id="PF16123">
    <property type="entry name" value="HAGH_C"/>
    <property type="match status" value="1"/>
</dbReference>
<dbReference type="OrthoDB" id="449487at2759"/>
<dbReference type="AlphaFoldDB" id="A0A6P8J1W2"/>
<dbReference type="CDD" id="cd07723">
    <property type="entry name" value="hydroxyacylglutathione_hydrolase_MBL-fold"/>
    <property type="match status" value="1"/>
</dbReference>
<evidence type="ECO:0000256" key="3">
    <source>
        <dbReference type="ARBA" id="ARBA00022723"/>
    </source>
</evidence>
<dbReference type="InterPro" id="IPR036866">
    <property type="entry name" value="RibonucZ/Hydroxyglut_hydro"/>
</dbReference>
<dbReference type="HAMAP" id="MF_01374">
    <property type="entry name" value="Glyoxalase_2"/>
    <property type="match status" value="1"/>
</dbReference>
<evidence type="ECO:0000256" key="4">
    <source>
        <dbReference type="ARBA" id="ARBA00022801"/>
    </source>
</evidence>
<name>A0A6P8J1W2_ACTTE</name>